<protein>
    <submittedName>
        <fullName evidence="1">Protein HEADING DATE 3A</fullName>
    </submittedName>
</protein>
<dbReference type="Gene3D" id="3.90.280.10">
    <property type="entry name" value="PEBP-like"/>
    <property type="match status" value="1"/>
</dbReference>
<reference evidence="1 2" key="1">
    <citation type="journal article" date="2021" name="BMC Genomics">
        <title>Datura genome reveals duplications of psychoactive alkaloid biosynthetic genes and high mutation rate following tissue culture.</title>
        <authorList>
            <person name="Rajewski A."/>
            <person name="Carter-House D."/>
            <person name="Stajich J."/>
            <person name="Litt A."/>
        </authorList>
    </citation>
    <scope>NUCLEOTIDE SEQUENCE [LARGE SCALE GENOMIC DNA]</scope>
    <source>
        <strain evidence="1">AR-01</strain>
    </source>
</reference>
<dbReference type="PANTHER" id="PTHR11362">
    <property type="entry name" value="PHOSPHATIDYLETHANOLAMINE-BINDING PROTEIN"/>
    <property type="match status" value="1"/>
</dbReference>
<dbReference type="InterPro" id="IPR035810">
    <property type="entry name" value="PEBP_euk"/>
</dbReference>
<dbReference type="Proteomes" id="UP000823775">
    <property type="component" value="Unassembled WGS sequence"/>
</dbReference>
<keyword evidence="2" id="KW-1185">Reference proteome</keyword>
<dbReference type="InterPro" id="IPR036610">
    <property type="entry name" value="PEBP-like_sf"/>
</dbReference>
<organism evidence="1 2">
    <name type="scientific">Datura stramonium</name>
    <name type="common">Jimsonweed</name>
    <name type="synonym">Common thornapple</name>
    <dbReference type="NCBI Taxonomy" id="4076"/>
    <lineage>
        <taxon>Eukaryota</taxon>
        <taxon>Viridiplantae</taxon>
        <taxon>Streptophyta</taxon>
        <taxon>Embryophyta</taxon>
        <taxon>Tracheophyta</taxon>
        <taxon>Spermatophyta</taxon>
        <taxon>Magnoliopsida</taxon>
        <taxon>eudicotyledons</taxon>
        <taxon>Gunneridae</taxon>
        <taxon>Pentapetalae</taxon>
        <taxon>asterids</taxon>
        <taxon>lamiids</taxon>
        <taxon>Solanales</taxon>
        <taxon>Solanaceae</taxon>
        <taxon>Solanoideae</taxon>
        <taxon>Datureae</taxon>
        <taxon>Datura</taxon>
    </lineage>
</organism>
<evidence type="ECO:0000313" key="2">
    <source>
        <dbReference type="Proteomes" id="UP000823775"/>
    </source>
</evidence>
<evidence type="ECO:0000313" key="1">
    <source>
        <dbReference type="EMBL" id="MCE3216907.1"/>
    </source>
</evidence>
<feature type="non-terminal residue" evidence="1">
    <location>
        <position position="1"/>
    </location>
</feature>
<name>A0ABS8X020_DATST</name>
<gene>
    <name evidence="1" type="primary">HD3A</name>
    <name evidence="1" type="ORF">HAX54_009182</name>
</gene>
<sequence>FGVFVGQEIVSYESPRPSMGIHRFAFILFRQLGRQTVYAPGWRQNFNTRDFAELYNLGLPIAAVYFNCQRESGSGGRRRSVD</sequence>
<dbReference type="PANTHER" id="PTHR11362:SF9">
    <property type="entry name" value="PROTEIN FLOWERING LOCUS T-RELATED"/>
    <property type="match status" value="1"/>
</dbReference>
<dbReference type="EMBL" id="JACEIK010014983">
    <property type="protein sequence ID" value="MCE3216907.1"/>
    <property type="molecule type" value="Genomic_DNA"/>
</dbReference>
<dbReference type="SUPFAM" id="SSF49777">
    <property type="entry name" value="PEBP-like"/>
    <property type="match status" value="1"/>
</dbReference>
<accession>A0ABS8X020</accession>
<comment type="caution">
    <text evidence="1">The sequence shown here is derived from an EMBL/GenBank/DDBJ whole genome shotgun (WGS) entry which is preliminary data.</text>
</comment>
<proteinExistence type="predicted"/>